<comment type="caution">
    <text evidence="7">The sequence shown here is derived from an EMBL/GenBank/DDBJ whole genome shotgun (WGS) entry which is preliminary data.</text>
</comment>
<dbReference type="Pfam" id="PF14634">
    <property type="entry name" value="zf-RING_5"/>
    <property type="match status" value="1"/>
</dbReference>
<dbReference type="EMBL" id="CATNWA010015208">
    <property type="protein sequence ID" value="CAI9580692.1"/>
    <property type="molecule type" value="Genomic_DNA"/>
</dbReference>
<keyword evidence="2 4" id="KW-0863">Zinc-finger</keyword>
<keyword evidence="1" id="KW-0479">Metal-binding</keyword>
<dbReference type="InterPro" id="IPR001841">
    <property type="entry name" value="Znf_RING"/>
</dbReference>
<reference evidence="7" key="1">
    <citation type="submission" date="2023-05" db="EMBL/GenBank/DDBJ databases">
        <authorList>
            <person name="Stuckert A."/>
        </authorList>
    </citation>
    <scope>NUCLEOTIDE SEQUENCE</scope>
</reference>
<dbReference type="Proteomes" id="UP001162483">
    <property type="component" value="Unassembled WGS sequence"/>
</dbReference>
<proteinExistence type="predicted"/>
<dbReference type="Gene3D" id="3.30.40.10">
    <property type="entry name" value="Zinc/RING finger domain, C3HC4 (zinc finger)"/>
    <property type="match status" value="1"/>
</dbReference>
<keyword evidence="3" id="KW-0862">Zinc</keyword>
<feature type="domain" description="RING-type" evidence="6">
    <location>
        <begin position="13"/>
        <end position="60"/>
    </location>
</feature>
<feature type="transmembrane region" description="Helical" evidence="5">
    <location>
        <begin position="155"/>
        <end position="176"/>
    </location>
</feature>
<dbReference type="InterPro" id="IPR017907">
    <property type="entry name" value="Znf_RING_CS"/>
</dbReference>
<evidence type="ECO:0000256" key="1">
    <source>
        <dbReference type="ARBA" id="ARBA00022723"/>
    </source>
</evidence>
<keyword evidence="8" id="KW-1185">Reference proteome</keyword>
<evidence type="ECO:0000256" key="2">
    <source>
        <dbReference type="ARBA" id="ARBA00022771"/>
    </source>
</evidence>
<sequence>MADAAKLDPDYECPICWNPYNNTFRMPKLLTCHHSFCLECLARLSFATHIHNRLQCPLCRQTTTLHLDQTVTDLPTNTAILGQLKLEPERNGLCARGDAKRLNFFQRPPSVYTLNMGQDTGSIDDTYQTDLQPTLATIPSDESSWQCFHNPQFRMFSYLMITMLVVSLLLIFSIFWTRKMLWGPG</sequence>
<evidence type="ECO:0000259" key="6">
    <source>
        <dbReference type="PROSITE" id="PS50089"/>
    </source>
</evidence>
<dbReference type="InterPro" id="IPR051435">
    <property type="entry name" value="RING_finger_E3_ubiq-ligases"/>
</dbReference>
<keyword evidence="5" id="KW-1133">Transmembrane helix</keyword>
<keyword evidence="5" id="KW-0472">Membrane</keyword>
<dbReference type="PANTHER" id="PTHR22791">
    <property type="entry name" value="RING-TYPE DOMAIN-CONTAINING PROTEIN"/>
    <property type="match status" value="1"/>
</dbReference>
<dbReference type="InterPro" id="IPR013083">
    <property type="entry name" value="Znf_RING/FYVE/PHD"/>
</dbReference>
<evidence type="ECO:0000256" key="3">
    <source>
        <dbReference type="ARBA" id="ARBA00022833"/>
    </source>
</evidence>
<dbReference type="PROSITE" id="PS00518">
    <property type="entry name" value="ZF_RING_1"/>
    <property type="match status" value="1"/>
</dbReference>
<evidence type="ECO:0000313" key="7">
    <source>
        <dbReference type="EMBL" id="CAI9580692.1"/>
    </source>
</evidence>
<protein>
    <recommendedName>
        <fullName evidence="6">RING-type domain-containing protein</fullName>
    </recommendedName>
</protein>
<dbReference type="SMART" id="SM00184">
    <property type="entry name" value="RING"/>
    <property type="match status" value="1"/>
</dbReference>
<dbReference type="PROSITE" id="PS50089">
    <property type="entry name" value="ZF_RING_2"/>
    <property type="match status" value="1"/>
</dbReference>
<dbReference type="PANTHER" id="PTHR22791:SF7">
    <property type="entry name" value="E3 UBIQUITIN-PROTEIN LIGASE RNF183"/>
    <property type="match status" value="1"/>
</dbReference>
<dbReference type="CDD" id="cd16556">
    <property type="entry name" value="RING-HC_RNF183-like"/>
    <property type="match status" value="1"/>
</dbReference>
<evidence type="ECO:0000256" key="5">
    <source>
        <dbReference type="SAM" id="Phobius"/>
    </source>
</evidence>
<gene>
    <name evidence="7" type="ORF">SPARVUS_LOCUS9331675</name>
</gene>
<name>A0ABN9E7E1_9NEOB</name>
<dbReference type="SUPFAM" id="SSF57850">
    <property type="entry name" value="RING/U-box"/>
    <property type="match status" value="1"/>
</dbReference>
<organism evidence="7 8">
    <name type="scientific">Staurois parvus</name>
    <dbReference type="NCBI Taxonomy" id="386267"/>
    <lineage>
        <taxon>Eukaryota</taxon>
        <taxon>Metazoa</taxon>
        <taxon>Chordata</taxon>
        <taxon>Craniata</taxon>
        <taxon>Vertebrata</taxon>
        <taxon>Euteleostomi</taxon>
        <taxon>Amphibia</taxon>
        <taxon>Batrachia</taxon>
        <taxon>Anura</taxon>
        <taxon>Neobatrachia</taxon>
        <taxon>Ranoidea</taxon>
        <taxon>Ranidae</taxon>
        <taxon>Staurois</taxon>
    </lineage>
</organism>
<evidence type="ECO:0000313" key="8">
    <source>
        <dbReference type="Proteomes" id="UP001162483"/>
    </source>
</evidence>
<evidence type="ECO:0000256" key="4">
    <source>
        <dbReference type="PROSITE-ProRule" id="PRU00175"/>
    </source>
</evidence>
<keyword evidence="5" id="KW-0812">Transmembrane</keyword>
<accession>A0ABN9E7E1</accession>